<comment type="pathway">
    <text evidence="1">Purine metabolism; ppGpp biosynthesis; ppGpp from GTP: step 1/2.</text>
</comment>
<dbReference type="Pfam" id="PF04607">
    <property type="entry name" value="RelA_SpoT"/>
    <property type="match status" value="1"/>
</dbReference>
<dbReference type="CDD" id="cd05399">
    <property type="entry name" value="NT_Rel-Spo_like"/>
    <property type="match status" value="1"/>
</dbReference>
<dbReference type="PANTHER" id="PTHR47837:SF2">
    <property type="entry name" value="GTP PYROPHOSPHOKINASE YWAC"/>
    <property type="match status" value="1"/>
</dbReference>
<dbReference type="UniPathway" id="UPA00908">
    <property type="reaction ID" value="UER00884"/>
</dbReference>
<dbReference type="SUPFAM" id="SSF81301">
    <property type="entry name" value="Nucleotidyltransferase"/>
    <property type="match status" value="1"/>
</dbReference>
<gene>
    <name evidence="3" type="primary">yijE</name>
    <name evidence="3" type="ORF">O9U_08145</name>
</gene>
<reference evidence="3 4" key="1">
    <citation type="journal article" date="2013" name="Appl. Environ. Microbiol.">
        <title>The Carbohydrate Metabolism Signature of Lactococcus lactis Strain A12 Reveals Its Sourdough Ecosystem Origin.</title>
        <authorList>
            <person name="Passerini D."/>
            <person name="Coddeville M."/>
            <person name="Le Bourgeois P."/>
            <person name="Loubiere P."/>
            <person name="Ritzenthaler P."/>
            <person name="Fontagne-Faucher C."/>
            <person name="Daveran-Mingot M.L."/>
            <person name="Cocaign-Bousquet M."/>
        </authorList>
    </citation>
    <scope>NUCLEOTIDE SEQUENCE [LARGE SCALE GENOMIC DNA]</scope>
    <source>
        <strain evidence="3 4">A12</strain>
    </source>
</reference>
<evidence type="ECO:0000313" key="4">
    <source>
        <dbReference type="Proteomes" id="UP000015361"/>
    </source>
</evidence>
<dbReference type="GO" id="GO:0015970">
    <property type="term" value="P:guanosine tetraphosphate biosynthetic process"/>
    <property type="evidence" value="ECO:0007669"/>
    <property type="project" value="UniProtKB-UniPathway"/>
</dbReference>
<feature type="domain" description="RelA/SpoT" evidence="2">
    <location>
        <begin position="57"/>
        <end position="131"/>
    </location>
</feature>
<protein>
    <recommendedName>
        <fullName evidence="2">RelA/SpoT domain-containing protein</fullName>
    </recommendedName>
</protein>
<dbReference type="Gene3D" id="3.30.460.10">
    <property type="entry name" value="Beta Polymerase, domain 2"/>
    <property type="match status" value="1"/>
</dbReference>
<proteinExistence type="predicted"/>
<evidence type="ECO:0000259" key="2">
    <source>
        <dbReference type="SMART" id="SM00954"/>
    </source>
</evidence>
<dbReference type="InterPro" id="IPR007685">
    <property type="entry name" value="RelA_SpoT"/>
</dbReference>
<sequence>MEKDYLKTRFEPEEFEKLKKKLVRYECALDVVRTQLSNLNTYYNNFEAINPIEHIKHRLKSPESIAGKLKKKDLPVTADAADEHLSDIAGIRIICSYAKNIYEIVEIIKSQEAFTVVSEKDYLRNVKKQVIVVII</sequence>
<dbReference type="AlphaFoldDB" id="S6FEW8"/>
<accession>S6FEW8</accession>
<dbReference type="PANTHER" id="PTHR47837">
    <property type="entry name" value="GTP PYROPHOSPHOKINASE YJBM"/>
    <property type="match status" value="1"/>
</dbReference>
<dbReference type="InterPro" id="IPR052366">
    <property type="entry name" value="GTP_Pyrophosphokinase"/>
</dbReference>
<dbReference type="SMART" id="SM00954">
    <property type="entry name" value="RelA_SpoT"/>
    <property type="match status" value="1"/>
</dbReference>
<evidence type="ECO:0000256" key="1">
    <source>
        <dbReference type="ARBA" id="ARBA00004976"/>
    </source>
</evidence>
<comment type="caution">
    <text evidence="3">The sequence shown here is derived from an EMBL/GenBank/DDBJ whole genome shotgun (WGS) entry which is preliminary data.</text>
</comment>
<dbReference type="InterPro" id="IPR043519">
    <property type="entry name" value="NT_sf"/>
</dbReference>
<dbReference type="Proteomes" id="UP000015361">
    <property type="component" value="Unassembled WGS sequence"/>
</dbReference>
<evidence type="ECO:0000313" key="3">
    <source>
        <dbReference type="EMBL" id="CDG03841.1"/>
    </source>
</evidence>
<organism evidence="3 4">
    <name type="scientific">Lactococcus lactis subsp. lactis A12</name>
    <dbReference type="NCBI Taxonomy" id="1137134"/>
    <lineage>
        <taxon>Bacteria</taxon>
        <taxon>Bacillati</taxon>
        <taxon>Bacillota</taxon>
        <taxon>Bacilli</taxon>
        <taxon>Lactobacillales</taxon>
        <taxon>Streptococcaceae</taxon>
        <taxon>Lactococcus</taxon>
    </lineage>
</organism>
<dbReference type="EMBL" id="CBLU010000006">
    <property type="protein sequence ID" value="CDG03841.1"/>
    <property type="molecule type" value="Genomic_DNA"/>
</dbReference>
<name>S6FEW8_LACLL</name>